<dbReference type="CDD" id="cd00609">
    <property type="entry name" value="AAT_like"/>
    <property type="match status" value="1"/>
</dbReference>
<dbReference type="InterPro" id="IPR015421">
    <property type="entry name" value="PyrdxlP-dep_Trfase_major"/>
</dbReference>
<gene>
    <name evidence="7" type="ORF">M404DRAFT_36214</name>
</gene>
<dbReference type="FunCoup" id="A0A0C3I845">
    <property type="interactions" value="152"/>
</dbReference>
<evidence type="ECO:0000313" key="8">
    <source>
        <dbReference type="Proteomes" id="UP000054217"/>
    </source>
</evidence>
<dbReference type="AlphaFoldDB" id="A0A0C3I845"/>
<accession>A0A0C3I845</accession>
<dbReference type="SUPFAM" id="SSF53383">
    <property type="entry name" value="PLP-dependent transferases"/>
    <property type="match status" value="1"/>
</dbReference>
<dbReference type="GO" id="GO:0008483">
    <property type="term" value="F:transaminase activity"/>
    <property type="evidence" value="ECO:0007669"/>
    <property type="project" value="UniProtKB-KW"/>
</dbReference>
<name>A0A0C3I845_PISTI</name>
<dbReference type="PANTHER" id="PTHR42790">
    <property type="entry name" value="AMINOTRANSFERASE"/>
    <property type="match status" value="1"/>
</dbReference>
<reference evidence="7 8" key="1">
    <citation type="submission" date="2014-04" db="EMBL/GenBank/DDBJ databases">
        <authorList>
            <consortium name="DOE Joint Genome Institute"/>
            <person name="Kuo A."/>
            <person name="Kohler A."/>
            <person name="Costa M.D."/>
            <person name="Nagy L.G."/>
            <person name="Floudas D."/>
            <person name="Copeland A."/>
            <person name="Barry K.W."/>
            <person name="Cichocki N."/>
            <person name="Veneault-Fourrey C."/>
            <person name="LaButti K."/>
            <person name="Lindquist E.A."/>
            <person name="Lipzen A."/>
            <person name="Lundell T."/>
            <person name="Morin E."/>
            <person name="Murat C."/>
            <person name="Sun H."/>
            <person name="Tunlid A."/>
            <person name="Henrissat B."/>
            <person name="Grigoriev I.V."/>
            <person name="Hibbett D.S."/>
            <person name="Martin F."/>
            <person name="Nordberg H.P."/>
            <person name="Cantor M.N."/>
            <person name="Hua S.X."/>
        </authorList>
    </citation>
    <scope>NUCLEOTIDE SEQUENCE [LARGE SCALE GENOMIC DNA]</scope>
    <source>
        <strain evidence="7 8">Marx 270</strain>
    </source>
</reference>
<protein>
    <recommendedName>
        <fullName evidence="6">Aminotransferase class I/classII large domain-containing protein</fullName>
    </recommendedName>
</protein>
<evidence type="ECO:0000256" key="1">
    <source>
        <dbReference type="ARBA" id="ARBA00001933"/>
    </source>
</evidence>
<evidence type="ECO:0000256" key="5">
    <source>
        <dbReference type="ARBA" id="ARBA00022898"/>
    </source>
</evidence>
<dbReference type="OrthoDB" id="691673at2759"/>
<organism evidence="7 8">
    <name type="scientific">Pisolithus tinctorius Marx 270</name>
    <dbReference type="NCBI Taxonomy" id="870435"/>
    <lineage>
        <taxon>Eukaryota</taxon>
        <taxon>Fungi</taxon>
        <taxon>Dikarya</taxon>
        <taxon>Basidiomycota</taxon>
        <taxon>Agaricomycotina</taxon>
        <taxon>Agaricomycetes</taxon>
        <taxon>Agaricomycetidae</taxon>
        <taxon>Boletales</taxon>
        <taxon>Sclerodermatineae</taxon>
        <taxon>Pisolithaceae</taxon>
        <taxon>Pisolithus</taxon>
    </lineage>
</organism>
<keyword evidence="8" id="KW-1185">Reference proteome</keyword>
<evidence type="ECO:0000313" key="7">
    <source>
        <dbReference type="EMBL" id="KIN93307.1"/>
    </source>
</evidence>
<dbReference type="InterPro" id="IPR004839">
    <property type="entry name" value="Aminotransferase_I/II_large"/>
</dbReference>
<evidence type="ECO:0000256" key="4">
    <source>
        <dbReference type="ARBA" id="ARBA00022679"/>
    </source>
</evidence>
<dbReference type="HOGENOM" id="CLU_017584_0_5_1"/>
<keyword evidence="3" id="KW-0032">Aminotransferase</keyword>
<dbReference type="GO" id="GO:1901605">
    <property type="term" value="P:alpha-amino acid metabolic process"/>
    <property type="evidence" value="ECO:0007669"/>
    <property type="project" value="TreeGrafter"/>
</dbReference>
<dbReference type="Proteomes" id="UP000054217">
    <property type="component" value="Unassembled WGS sequence"/>
</dbReference>
<dbReference type="Gene3D" id="3.40.640.10">
    <property type="entry name" value="Type I PLP-dependent aspartate aminotransferase-like (Major domain)"/>
    <property type="match status" value="1"/>
</dbReference>
<dbReference type="InterPro" id="IPR050859">
    <property type="entry name" value="Class-I_PLP-dep_aminotransf"/>
</dbReference>
<keyword evidence="5" id="KW-0663">Pyridoxal phosphate</keyword>
<evidence type="ECO:0000256" key="2">
    <source>
        <dbReference type="ARBA" id="ARBA00007441"/>
    </source>
</evidence>
<evidence type="ECO:0000259" key="6">
    <source>
        <dbReference type="Pfam" id="PF00155"/>
    </source>
</evidence>
<dbReference type="Pfam" id="PF00155">
    <property type="entry name" value="Aminotran_1_2"/>
    <property type="match status" value="1"/>
</dbReference>
<dbReference type="GO" id="GO:0030170">
    <property type="term" value="F:pyridoxal phosphate binding"/>
    <property type="evidence" value="ECO:0007669"/>
    <property type="project" value="InterPro"/>
</dbReference>
<reference evidence="8" key="2">
    <citation type="submission" date="2015-01" db="EMBL/GenBank/DDBJ databases">
        <title>Evolutionary Origins and Diversification of the Mycorrhizal Mutualists.</title>
        <authorList>
            <consortium name="DOE Joint Genome Institute"/>
            <consortium name="Mycorrhizal Genomics Consortium"/>
            <person name="Kohler A."/>
            <person name="Kuo A."/>
            <person name="Nagy L.G."/>
            <person name="Floudas D."/>
            <person name="Copeland A."/>
            <person name="Barry K.W."/>
            <person name="Cichocki N."/>
            <person name="Veneault-Fourrey C."/>
            <person name="LaButti K."/>
            <person name="Lindquist E.A."/>
            <person name="Lipzen A."/>
            <person name="Lundell T."/>
            <person name="Morin E."/>
            <person name="Murat C."/>
            <person name="Riley R."/>
            <person name="Ohm R."/>
            <person name="Sun H."/>
            <person name="Tunlid A."/>
            <person name="Henrissat B."/>
            <person name="Grigoriev I.V."/>
            <person name="Hibbett D.S."/>
            <person name="Martin F."/>
        </authorList>
    </citation>
    <scope>NUCLEOTIDE SEQUENCE [LARGE SCALE GENOMIC DNA]</scope>
    <source>
        <strain evidence="8">Marx 270</strain>
    </source>
</reference>
<dbReference type="InParanoid" id="A0A0C3I845"/>
<keyword evidence="4" id="KW-0808">Transferase</keyword>
<dbReference type="STRING" id="870435.A0A0C3I845"/>
<feature type="domain" description="Aminotransferase class I/classII large" evidence="6">
    <location>
        <begin position="96"/>
        <end position="467"/>
    </location>
</feature>
<comment type="similarity">
    <text evidence="2">Belongs to the class-I pyridoxal-phosphate-dependent aminotransferase family.</text>
</comment>
<dbReference type="EMBL" id="KN832184">
    <property type="protein sequence ID" value="KIN93307.1"/>
    <property type="molecule type" value="Genomic_DNA"/>
</dbReference>
<evidence type="ECO:0000256" key="3">
    <source>
        <dbReference type="ARBA" id="ARBA00022576"/>
    </source>
</evidence>
<comment type="cofactor">
    <cofactor evidence="1">
        <name>pyridoxal 5'-phosphate</name>
        <dbReference type="ChEBI" id="CHEBI:597326"/>
    </cofactor>
</comment>
<sequence length="508" mass="57256">MVYIHPTHERVDPVNNLKKRQLDLSRHLSVEAKARLPNPIKAIWKVAQVKPGTINMGNGDPHHTLYPVCEMNFIVPSVSESDPVQAWRAGTGDQQIIASYKDEPCALSLRTALAYGAGAGLKHVRDALAELNDRIHAPPKHMVSLSLGNADALTKCYRLLGDPGDSFLCEEFTFSAMTNAALPLGIKWVPIRMDKDGLIPSDMEKILANWDETLQGKRPHVLYTIPCSQNPTGSTLSAERRRQIYDLAHEYDIIILEDDPYFFLQYDLDIQTTTIESYGYTRAMADVLPRSFLSMDYDGRVMRLDSFSKILAPGMRLGWVTCNDFFAEKLDMLTDSSSQHPHGLGQAFISELLGGEGWGIDGFMKWVSSLCREYQRRRDLFMDVFRREVESSGLASAETPKSGMFVWIKINVERHPRYRKSEKLDKPGAPVTNTADLMNELFRKLLDCGLVMMPASTFAIVDQTGRVPTDGHITDRVNFFRATFVGTDEVIEDGLKIFARGLEEFFCY</sequence>
<proteinExistence type="inferred from homology"/>
<dbReference type="InterPro" id="IPR015424">
    <property type="entry name" value="PyrdxlP-dep_Trfase"/>
</dbReference>
<dbReference type="PANTHER" id="PTHR42790:SF19">
    <property type="entry name" value="KYNURENINE_ALPHA-AMINOADIPATE AMINOTRANSFERASE, MITOCHONDRIAL"/>
    <property type="match status" value="1"/>
</dbReference>